<dbReference type="InterPro" id="IPR035940">
    <property type="entry name" value="CAP_sf"/>
</dbReference>
<accession>A0A7Y8XZJ0</accession>
<dbReference type="Pfam" id="PF00188">
    <property type="entry name" value="CAP"/>
    <property type="match status" value="1"/>
</dbReference>
<evidence type="ECO:0000259" key="2">
    <source>
        <dbReference type="Pfam" id="PF00188"/>
    </source>
</evidence>
<dbReference type="RefSeq" id="WP_176004554.1">
    <property type="nucleotide sequence ID" value="NZ_JABWMI010000004.1"/>
</dbReference>
<dbReference type="PANTHER" id="PTHR31157:SF1">
    <property type="entry name" value="SCP DOMAIN-CONTAINING PROTEIN"/>
    <property type="match status" value="1"/>
</dbReference>
<evidence type="ECO:0000313" key="3">
    <source>
        <dbReference type="EMBL" id="NYA69728.1"/>
    </source>
</evidence>
<dbReference type="CDD" id="cd05379">
    <property type="entry name" value="CAP_bacterial"/>
    <property type="match status" value="1"/>
</dbReference>
<dbReference type="PANTHER" id="PTHR31157">
    <property type="entry name" value="SCP DOMAIN-CONTAINING PROTEIN"/>
    <property type="match status" value="1"/>
</dbReference>
<feature type="domain" description="SCP" evidence="2">
    <location>
        <begin position="53"/>
        <end position="161"/>
    </location>
</feature>
<name>A0A7Y8XZJ0_9FLAO</name>
<protein>
    <submittedName>
        <fullName evidence="3">CAP domain-containing protein</fullName>
    </submittedName>
</protein>
<gene>
    <name evidence="3" type="ORF">HZF10_02260</name>
</gene>
<reference evidence="3 4" key="1">
    <citation type="submission" date="2020-07" db="EMBL/GenBank/DDBJ databases">
        <authorList>
            <person name="Sun Q."/>
        </authorList>
    </citation>
    <scope>NUCLEOTIDE SEQUENCE [LARGE SCALE GENOMIC DNA]</scope>
    <source>
        <strain evidence="3 4">MAH-1</strain>
    </source>
</reference>
<dbReference type="EMBL" id="JACBJI010000001">
    <property type="protein sequence ID" value="NYA69728.1"/>
    <property type="molecule type" value="Genomic_DNA"/>
</dbReference>
<dbReference type="SUPFAM" id="SSF55797">
    <property type="entry name" value="PR-1-like"/>
    <property type="match status" value="1"/>
</dbReference>
<proteinExistence type="predicted"/>
<evidence type="ECO:0000313" key="4">
    <source>
        <dbReference type="Proteomes" id="UP000535020"/>
    </source>
</evidence>
<sequence>MKTNLLKTVLLCAFVFTLNSCSSDSEEATAPAKHENTVVDYNYSELELTTAQLINDYRVSQGLNALELINYVSVKSEEHNEYMIENQVVNHDQFDERAHDIMENLGAVKVNENIAYNYQQPSGALNAWLNSPGHKANIEGNFTHFGISVTIDENTGKKYYTNIFIKK</sequence>
<keyword evidence="1" id="KW-0732">Signal</keyword>
<feature type="chain" id="PRO_5030939756" evidence="1">
    <location>
        <begin position="23"/>
        <end position="167"/>
    </location>
</feature>
<feature type="signal peptide" evidence="1">
    <location>
        <begin position="1"/>
        <end position="22"/>
    </location>
</feature>
<comment type="caution">
    <text evidence="3">The sequence shown here is derived from an EMBL/GenBank/DDBJ whole genome shotgun (WGS) entry which is preliminary data.</text>
</comment>
<dbReference type="Proteomes" id="UP000535020">
    <property type="component" value="Unassembled WGS sequence"/>
</dbReference>
<evidence type="ECO:0000256" key="1">
    <source>
        <dbReference type="SAM" id="SignalP"/>
    </source>
</evidence>
<dbReference type="Gene3D" id="3.40.33.10">
    <property type="entry name" value="CAP"/>
    <property type="match status" value="1"/>
</dbReference>
<dbReference type="AlphaFoldDB" id="A0A7Y8XZJ0"/>
<keyword evidence="4" id="KW-1185">Reference proteome</keyword>
<dbReference type="InterPro" id="IPR014044">
    <property type="entry name" value="CAP_dom"/>
</dbReference>
<organism evidence="3 4">
    <name type="scientific">Flavobacterium agri</name>
    <dbReference type="NCBI Taxonomy" id="2743471"/>
    <lineage>
        <taxon>Bacteria</taxon>
        <taxon>Pseudomonadati</taxon>
        <taxon>Bacteroidota</taxon>
        <taxon>Flavobacteriia</taxon>
        <taxon>Flavobacteriales</taxon>
        <taxon>Flavobacteriaceae</taxon>
        <taxon>Flavobacterium</taxon>
    </lineage>
</organism>